<keyword evidence="2" id="KW-1185">Reference proteome</keyword>
<reference evidence="1" key="2">
    <citation type="submission" date="2025-09" db="UniProtKB">
        <authorList>
            <consortium name="Ensembl"/>
        </authorList>
    </citation>
    <scope>IDENTIFICATION</scope>
</reference>
<proteinExistence type="predicted"/>
<protein>
    <submittedName>
        <fullName evidence="1">Uncharacterized protein</fullName>
    </submittedName>
</protein>
<name>A0A8D0EZS7_STROC</name>
<evidence type="ECO:0000313" key="1">
    <source>
        <dbReference type="Ensembl" id="ENSSOCP00000007714.1"/>
    </source>
</evidence>
<dbReference type="Proteomes" id="UP000694551">
    <property type="component" value="Unplaced"/>
</dbReference>
<dbReference type="Ensembl" id="ENSSOCT00000007911.1">
    <property type="protein sequence ID" value="ENSSOCP00000007714.1"/>
    <property type="gene ID" value="ENSSOCG00000005941.1"/>
</dbReference>
<dbReference type="AlphaFoldDB" id="A0A8D0EZS7"/>
<sequence>IAIATLQRVGGGKFGGEQTRKKTFCTLRKVSLGPAVLHTYLPRNTHCSSVICQAEKAARFQPFILHKLNYKAAWTHTNLSIFLLNQSLLQLCKENEEIKPILYLRLPALESYVSGRTWAA</sequence>
<accession>A0A8D0EZS7</accession>
<reference evidence="1" key="1">
    <citation type="submission" date="2025-08" db="UniProtKB">
        <authorList>
            <consortium name="Ensembl"/>
        </authorList>
    </citation>
    <scope>IDENTIFICATION</scope>
</reference>
<evidence type="ECO:0000313" key="2">
    <source>
        <dbReference type="Proteomes" id="UP000694551"/>
    </source>
</evidence>
<organism evidence="1 2">
    <name type="scientific">Strix occidentalis caurina</name>
    <name type="common">northern spotted owl</name>
    <dbReference type="NCBI Taxonomy" id="311401"/>
    <lineage>
        <taxon>Eukaryota</taxon>
        <taxon>Metazoa</taxon>
        <taxon>Chordata</taxon>
        <taxon>Craniata</taxon>
        <taxon>Vertebrata</taxon>
        <taxon>Euteleostomi</taxon>
        <taxon>Archelosauria</taxon>
        <taxon>Archosauria</taxon>
        <taxon>Dinosauria</taxon>
        <taxon>Saurischia</taxon>
        <taxon>Theropoda</taxon>
        <taxon>Coelurosauria</taxon>
        <taxon>Aves</taxon>
        <taxon>Neognathae</taxon>
        <taxon>Neoaves</taxon>
        <taxon>Telluraves</taxon>
        <taxon>Strigiformes</taxon>
        <taxon>Strigidae</taxon>
        <taxon>Strix</taxon>
    </lineage>
</organism>